<evidence type="ECO:0000256" key="11">
    <source>
        <dbReference type="RuleBase" id="RU003525"/>
    </source>
</evidence>
<dbReference type="NCBIfam" id="TIGR01973">
    <property type="entry name" value="NuoG"/>
    <property type="match status" value="1"/>
</dbReference>
<dbReference type="InterPro" id="IPR054351">
    <property type="entry name" value="NADH_UbQ_OxRdtase_ferredoxin"/>
</dbReference>
<reference evidence="15 16" key="1">
    <citation type="submission" date="2016-12" db="EMBL/GenBank/DDBJ databases">
        <title>Thioflexothrix psekupsii D3 genome sequencing and assembly.</title>
        <authorList>
            <person name="Fomenkov A."/>
            <person name="Vincze T."/>
            <person name="Grabovich M."/>
            <person name="Anton B.P."/>
            <person name="Dubinina G."/>
            <person name="Orlova M."/>
            <person name="Belousova E."/>
            <person name="Roberts R.J."/>
        </authorList>
    </citation>
    <scope>NUCLEOTIDE SEQUENCE [LARGE SCALE GENOMIC DNA]</scope>
    <source>
        <strain evidence="15">D3</strain>
    </source>
</reference>
<keyword evidence="6 11" id="KW-0408">Iron</keyword>
<comment type="subunit">
    <text evidence="9">Composed of 13 different subunits. Subunits NuoCD, E, F, and G constitute the peripheral sector of the complex.</text>
</comment>
<dbReference type="PROSITE" id="PS51085">
    <property type="entry name" value="2FE2S_FER_2"/>
    <property type="match status" value="1"/>
</dbReference>
<dbReference type="Pfam" id="PF13510">
    <property type="entry name" value="Fer2_4"/>
    <property type="match status" value="1"/>
</dbReference>
<dbReference type="RefSeq" id="WP_086488858.1">
    <property type="nucleotide sequence ID" value="NZ_MSLT01000019.1"/>
</dbReference>
<accession>A0A251X6J3</accession>
<dbReference type="InterPro" id="IPR050123">
    <property type="entry name" value="Prok_molybdopt-oxidoreductase"/>
</dbReference>
<evidence type="ECO:0000313" key="15">
    <source>
        <dbReference type="EMBL" id="OUD12917.1"/>
    </source>
</evidence>
<dbReference type="AlphaFoldDB" id="A0A251X6J3"/>
<evidence type="ECO:0000256" key="7">
    <source>
        <dbReference type="ARBA" id="ARBA00023014"/>
    </source>
</evidence>
<dbReference type="FunFam" id="3.30.70.20:FF:000002">
    <property type="entry name" value="NADH-ubiquinone oxidoreductase 75 kDa subunit"/>
    <property type="match status" value="1"/>
</dbReference>
<evidence type="ECO:0000256" key="10">
    <source>
        <dbReference type="ARBA" id="ARBA00047712"/>
    </source>
</evidence>
<evidence type="ECO:0000259" key="14">
    <source>
        <dbReference type="PROSITE" id="PS51839"/>
    </source>
</evidence>
<dbReference type="Gene3D" id="3.10.20.740">
    <property type="match status" value="1"/>
</dbReference>
<dbReference type="Gene3D" id="3.30.70.20">
    <property type="match status" value="1"/>
</dbReference>
<evidence type="ECO:0000313" key="16">
    <source>
        <dbReference type="Proteomes" id="UP000194798"/>
    </source>
</evidence>
<evidence type="ECO:0000256" key="6">
    <source>
        <dbReference type="ARBA" id="ARBA00023004"/>
    </source>
</evidence>
<dbReference type="PROSITE" id="PS51669">
    <property type="entry name" value="4FE4S_MOW_BIS_MGD"/>
    <property type="match status" value="1"/>
</dbReference>
<dbReference type="FunFam" id="3.10.20.740:FF:000001">
    <property type="entry name" value="NADH-quinone oxidoreductase subunit G"/>
    <property type="match status" value="1"/>
</dbReference>
<dbReference type="InterPro" id="IPR036010">
    <property type="entry name" value="2Fe-2S_ferredoxin-like_sf"/>
</dbReference>
<dbReference type="SUPFAM" id="SSF54862">
    <property type="entry name" value="4Fe-4S ferredoxins"/>
    <property type="match status" value="1"/>
</dbReference>
<dbReference type="GO" id="GO:0016651">
    <property type="term" value="F:oxidoreductase activity, acting on NAD(P)H"/>
    <property type="evidence" value="ECO:0007669"/>
    <property type="project" value="InterPro"/>
</dbReference>
<dbReference type="InterPro" id="IPR001041">
    <property type="entry name" value="2Fe-2S_ferredoxin-type"/>
</dbReference>
<dbReference type="GO" id="GO:0046872">
    <property type="term" value="F:metal ion binding"/>
    <property type="evidence" value="ECO:0007669"/>
    <property type="project" value="UniProtKB-UniRule"/>
</dbReference>
<dbReference type="GO" id="GO:0051537">
    <property type="term" value="F:2 iron, 2 sulfur cluster binding"/>
    <property type="evidence" value="ECO:0007669"/>
    <property type="project" value="UniProtKB-UniRule"/>
</dbReference>
<dbReference type="SUPFAM" id="SSF53706">
    <property type="entry name" value="Formate dehydrogenase/DMSO reductase, domains 1-3"/>
    <property type="match status" value="1"/>
</dbReference>
<dbReference type="Gene3D" id="3.40.228.10">
    <property type="entry name" value="Dimethylsulfoxide Reductase, domain 2"/>
    <property type="match status" value="1"/>
</dbReference>
<evidence type="ECO:0000256" key="2">
    <source>
        <dbReference type="ARBA" id="ARBA00005404"/>
    </source>
</evidence>
<dbReference type="Proteomes" id="UP000194798">
    <property type="component" value="Unassembled WGS sequence"/>
</dbReference>
<dbReference type="EC" id="7.1.1.-" evidence="11"/>
<dbReference type="EMBL" id="MSLT01000019">
    <property type="protein sequence ID" value="OUD12917.1"/>
    <property type="molecule type" value="Genomic_DNA"/>
</dbReference>
<comment type="cofactor">
    <cofactor evidence="11">
        <name>[2Fe-2S] cluster</name>
        <dbReference type="ChEBI" id="CHEBI:190135"/>
    </cofactor>
    <text evidence="11">Binds 1 [2Fe-2S] cluster per subunit.</text>
</comment>
<dbReference type="Pfam" id="PF22117">
    <property type="entry name" value="Fer4_Nqo3"/>
    <property type="match status" value="1"/>
</dbReference>
<comment type="catalytic activity">
    <reaction evidence="10 11">
        <text>a quinone + NADH + 5 H(+)(in) = a quinol + NAD(+) + 4 H(+)(out)</text>
        <dbReference type="Rhea" id="RHEA:57888"/>
        <dbReference type="ChEBI" id="CHEBI:15378"/>
        <dbReference type="ChEBI" id="CHEBI:24646"/>
        <dbReference type="ChEBI" id="CHEBI:57540"/>
        <dbReference type="ChEBI" id="CHEBI:57945"/>
        <dbReference type="ChEBI" id="CHEBI:132124"/>
    </reaction>
</comment>
<evidence type="ECO:0000259" key="12">
    <source>
        <dbReference type="PROSITE" id="PS51085"/>
    </source>
</evidence>
<dbReference type="SUPFAM" id="SSF54292">
    <property type="entry name" value="2Fe-2S ferredoxin-like"/>
    <property type="match status" value="1"/>
</dbReference>
<evidence type="ECO:0000256" key="1">
    <source>
        <dbReference type="ARBA" id="ARBA00001966"/>
    </source>
</evidence>
<keyword evidence="4 11" id="KW-0479">Metal-binding</keyword>
<dbReference type="PROSITE" id="PS00643">
    <property type="entry name" value="COMPLEX1_75K_3"/>
    <property type="match status" value="1"/>
</dbReference>
<sequence length="793" mass="86743">MATIEIDGKSYEAQPGQMLIEITDAHGIDIPRFCYHKKLSVAASCRMCLVEVERAPKPMPACATPIMDGMKVHTKSTKALAAQKAVMEFLLINHPLDCPICDQGGECELQDIAVGYGQDCSRYQERKRVVSDKNLGPLIATDMTRCIHCTRCVRFGEEIAGIKELGATGRGEHMRIGTYVEKTITSELSGNVIDLCPVGALTNKPFRYSARAWEMQQRPSISVHDGVGANLNYHIRRQQVMRAVPRDNDQVNETWLADRDRYSYTALSAPDRLTRPMIKQNGEWRTVDWEAALTFAADGLKAVLKQKTPDQLGVLASPTATLEELYLLQKWTRGVGSPHLDHRLQQVDFSDQNDAPLFPSLGQSIAELEQNDCFFIIGSHLRKEQPLLNVRVRKAAMRGARCLEMNPVRYEWNLPIKQSLIVAPQDWLTALAGVIKALQVTEIEPALTHLLSSVTVSETQQAIANQLRQDNSRKTILLGQLAQTHPQFAQIRALAGILAQLTGARLGYVSGAGNTAGAWLAGVLPHRGLGGQAVSAVGKTAAEMLSAGLRAYVLFGVEPELDSWQGSVTAEKALQQADFVVNFTAFHTPQMLAYADVLLPIALSPETDGTYINLEGRQQAVKAASALPGEVRPGWKILRVFGNLFDLAGFDYDNVESIQSELQAALSEITPDNSQSVWHLPKQLSALDLGKGLARISEVPIYAVDMVVRRSSVLQLTHDADMARAGIRVSPETAAALQLQPGQTVTVKQGQQQAVMTLISDDRVPNNCALLYVAQPETAALGAWVDAVQLTAS</sequence>
<dbReference type="InterPro" id="IPR000283">
    <property type="entry name" value="NADH_UbQ_OxRdtase_75kDa_su_CS"/>
</dbReference>
<dbReference type="GO" id="GO:0008137">
    <property type="term" value="F:NADH dehydrogenase (ubiquinone) activity"/>
    <property type="evidence" value="ECO:0007669"/>
    <property type="project" value="UniProtKB-UniRule"/>
</dbReference>
<evidence type="ECO:0000259" key="13">
    <source>
        <dbReference type="PROSITE" id="PS51669"/>
    </source>
</evidence>
<dbReference type="SMART" id="SM00929">
    <property type="entry name" value="NADH-G_4Fe-4S_3"/>
    <property type="match status" value="1"/>
</dbReference>
<keyword evidence="7 11" id="KW-0411">Iron-sulfur</keyword>
<comment type="function">
    <text evidence="11">NDH-1 shuttles electrons from NADH, via FMN and iron-sulfur (Fe-S) centers, to quinones in the respiratory chain. Couples the redox reaction to proton translocation (for every two electrons transferred, four hydrogen ions are translocated across the cytoplasmic membrane), and thus conserves the redox energy in a proton gradient.</text>
</comment>
<keyword evidence="8 11" id="KW-0520">NAD</keyword>
<evidence type="ECO:0000256" key="4">
    <source>
        <dbReference type="ARBA" id="ARBA00022723"/>
    </source>
</evidence>
<dbReference type="PANTHER" id="PTHR43105">
    <property type="entry name" value="RESPIRATORY NITRATE REDUCTASE"/>
    <property type="match status" value="1"/>
</dbReference>
<evidence type="ECO:0000256" key="5">
    <source>
        <dbReference type="ARBA" id="ARBA00022967"/>
    </source>
</evidence>
<dbReference type="PROSITE" id="PS00642">
    <property type="entry name" value="COMPLEX1_75K_2"/>
    <property type="match status" value="1"/>
</dbReference>
<comment type="cofactor">
    <cofactor evidence="1 11">
        <name>[4Fe-4S] cluster</name>
        <dbReference type="ChEBI" id="CHEBI:49883"/>
    </cofactor>
</comment>
<keyword evidence="5 11" id="KW-1278">Translocase</keyword>
<dbReference type="PANTHER" id="PTHR43105:SF13">
    <property type="entry name" value="NADH-UBIQUINONE OXIDOREDUCTASE 75 KDA SUBUNIT, MITOCHONDRIAL"/>
    <property type="match status" value="1"/>
</dbReference>
<organism evidence="15 16">
    <name type="scientific">Thioflexithrix psekupsensis</name>
    <dbReference type="NCBI Taxonomy" id="1570016"/>
    <lineage>
        <taxon>Bacteria</taxon>
        <taxon>Pseudomonadati</taxon>
        <taxon>Pseudomonadota</taxon>
        <taxon>Gammaproteobacteria</taxon>
        <taxon>Thiotrichales</taxon>
        <taxon>Thioflexithrix</taxon>
    </lineage>
</organism>
<dbReference type="InterPro" id="IPR006963">
    <property type="entry name" value="Mopterin_OxRdtase_4Fe-4S_dom"/>
</dbReference>
<dbReference type="Pfam" id="PF00384">
    <property type="entry name" value="Molybdopterin"/>
    <property type="match status" value="1"/>
</dbReference>
<evidence type="ECO:0000256" key="8">
    <source>
        <dbReference type="ARBA" id="ARBA00023027"/>
    </source>
</evidence>
<dbReference type="CDD" id="cd00207">
    <property type="entry name" value="fer2"/>
    <property type="match status" value="1"/>
</dbReference>
<feature type="domain" description="2Fe-2S ferredoxin-type" evidence="12">
    <location>
        <begin position="1"/>
        <end position="78"/>
    </location>
</feature>
<dbReference type="PROSITE" id="PS51839">
    <property type="entry name" value="4FE4S_HC3"/>
    <property type="match status" value="1"/>
</dbReference>
<dbReference type="Gene3D" id="3.40.50.740">
    <property type="match status" value="2"/>
</dbReference>
<dbReference type="GO" id="GO:0042773">
    <property type="term" value="P:ATP synthesis coupled electron transport"/>
    <property type="evidence" value="ECO:0007669"/>
    <property type="project" value="InterPro"/>
</dbReference>
<keyword evidence="11" id="KW-0001">2Fe-2S</keyword>
<dbReference type="InterPro" id="IPR006656">
    <property type="entry name" value="Mopterin_OxRdtase"/>
</dbReference>
<dbReference type="Pfam" id="PF10588">
    <property type="entry name" value="NADH-G_4Fe-4S_3"/>
    <property type="match status" value="1"/>
</dbReference>
<dbReference type="Pfam" id="PF22151">
    <property type="entry name" value="Fer4_NDSU1"/>
    <property type="match status" value="1"/>
</dbReference>
<dbReference type="GO" id="GO:0051539">
    <property type="term" value="F:4 iron, 4 sulfur cluster binding"/>
    <property type="evidence" value="ECO:0007669"/>
    <property type="project" value="UniProtKB-KW"/>
</dbReference>
<comment type="similarity">
    <text evidence="2 11">Belongs to the complex I 75 kDa subunit family.</text>
</comment>
<dbReference type="InterPro" id="IPR019574">
    <property type="entry name" value="NADH_UbQ_OxRdtase_Gsu_4Fe4S-bd"/>
</dbReference>
<gene>
    <name evidence="15" type="ORF">TPSD3_12315</name>
</gene>
<dbReference type="OrthoDB" id="9810782at2"/>
<keyword evidence="3 11" id="KW-0004">4Fe-4S</keyword>
<dbReference type="GO" id="GO:0016020">
    <property type="term" value="C:membrane"/>
    <property type="evidence" value="ECO:0007669"/>
    <property type="project" value="InterPro"/>
</dbReference>
<evidence type="ECO:0000256" key="3">
    <source>
        <dbReference type="ARBA" id="ARBA00022485"/>
    </source>
</evidence>
<feature type="domain" description="4Fe-4S His(Cys)3-ligated-type" evidence="14">
    <location>
        <begin position="78"/>
        <end position="117"/>
    </location>
</feature>
<dbReference type="PROSITE" id="PS00641">
    <property type="entry name" value="COMPLEX1_75K_1"/>
    <property type="match status" value="1"/>
</dbReference>
<protein>
    <recommendedName>
        <fullName evidence="11">NADH-quinone oxidoreductase</fullName>
        <ecNumber evidence="11">7.1.1.-</ecNumber>
    </recommendedName>
</protein>
<evidence type="ECO:0000256" key="9">
    <source>
        <dbReference type="ARBA" id="ARBA00026021"/>
    </source>
</evidence>
<keyword evidence="11" id="KW-0874">Quinone</keyword>
<keyword evidence="16" id="KW-1185">Reference proteome</keyword>
<dbReference type="InterPro" id="IPR010228">
    <property type="entry name" value="NADH_UbQ_OxRdtase_Gsu"/>
</dbReference>
<feature type="domain" description="4Fe-4S Mo/W bis-MGD-type" evidence="13">
    <location>
        <begin position="215"/>
        <end position="271"/>
    </location>
</feature>
<proteinExistence type="inferred from homology"/>
<comment type="caution">
    <text evidence="15">The sequence shown here is derived from an EMBL/GenBank/DDBJ whole genome shotgun (WGS) entry which is preliminary data.</text>
</comment>
<dbReference type="GO" id="GO:0048038">
    <property type="term" value="F:quinone binding"/>
    <property type="evidence" value="ECO:0007669"/>
    <property type="project" value="UniProtKB-UniRule"/>
</dbReference>
<name>A0A251X6J3_9GAMM</name>